<evidence type="ECO:0000256" key="1">
    <source>
        <dbReference type="SAM" id="Phobius"/>
    </source>
</evidence>
<dbReference type="Proteomes" id="UP001139157">
    <property type="component" value="Unassembled WGS sequence"/>
</dbReference>
<feature type="transmembrane region" description="Helical" evidence="1">
    <location>
        <begin position="140"/>
        <end position="163"/>
    </location>
</feature>
<comment type="caution">
    <text evidence="2">The sequence shown here is derived from an EMBL/GenBank/DDBJ whole genome shotgun (WGS) entry which is preliminary data.</text>
</comment>
<feature type="transmembrane region" description="Helical" evidence="1">
    <location>
        <begin position="101"/>
        <end position="128"/>
    </location>
</feature>
<proteinExistence type="predicted"/>
<gene>
    <name evidence="2" type="ORF">NDR86_17395</name>
</gene>
<evidence type="ECO:0000313" key="2">
    <source>
        <dbReference type="EMBL" id="MCM6775250.1"/>
    </source>
</evidence>
<reference evidence="2" key="1">
    <citation type="submission" date="2022-06" db="EMBL/GenBank/DDBJ databases">
        <title>Novel species in genus nocardia.</title>
        <authorList>
            <person name="Li F."/>
        </authorList>
    </citation>
    <scope>NUCLEOTIDE SEQUENCE</scope>
    <source>
        <strain evidence="2">CDC141</strain>
    </source>
</reference>
<dbReference type="EMBL" id="JAMRXG010000007">
    <property type="protein sequence ID" value="MCM6775250.1"/>
    <property type="molecule type" value="Genomic_DNA"/>
</dbReference>
<keyword evidence="3" id="KW-1185">Reference proteome</keyword>
<dbReference type="AlphaFoldDB" id="A0A9X2E7Z3"/>
<keyword evidence="1" id="KW-0812">Transmembrane</keyword>
<keyword evidence="1" id="KW-1133">Transmembrane helix</keyword>
<feature type="transmembrane region" description="Helical" evidence="1">
    <location>
        <begin position="53"/>
        <end position="81"/>
    </location>
</feature>
<dbReference type="RefSeq" id="WP_251913342.1">
    <property type="nucleotide sequence ID" value="NZ_JAMRXG010000007.1"/>
</dbReference>
<protein>
    <submittedName>
        <fullName evidence="2">Uncharacterized protein</fullName>
    </submittedName>
</protein>
<organism evidence="2 3">
    <name type="scientific">Nocardia pulmonis</name>
    <dbReference type="NCBI Taxonomy" id="2951408"/>
    <lineage>
        <taxon>Bacteria</taxon>
        <taxon>Bacillati</taxon>
        <taxon>Actinomycetota</taxon>
        <taxon>Actinomycetes</taxon>
        <taxon>Mycobacteriales</taxon>
        <taxon>Nocardiaceae</taxon>
        <taxon>Nocardia</taxon>
    </lineage>
</organism>
<accession>A0A9X2E7Z3</accession>
<keyword evidence="1" id="KW-0472">Membrane</keyword>
<evidence type="ECO:0000313" key="3">
    <source>
        <dbReference type="Proteomes" id="UP001139157"/>
    </source>
</evidence>
<name>A0A9X2E7Z3_9NOCA</name>
<feature type="transmembrane region" description="Helical" evidence="1">
    <location>
        <begin position="12"/>
        <end position="32"/>
    </location>
</feature>
<sequence length="167" mass="17375">MTESLRGALGFAGYGLVAVLSGFGGAGLRAWAARRLLGREPFAERAGVGGRALHLVLSVVVGLVAWFVLFLICIALVRGIAYPSVGGGDYENSWGGPTLAGAWAVHALLAIAVVLPIGTLLIAALGVLQFAFARRLLVRAGAWWPLPVAVLVTMAGALFFVAWTHQA</sequence>